<protein>
    <submittedName>
        <fullName evidence="1">Uncharacterized protein</fullName>
    </submittedName>
</protein>
<reference evidence="1" key="2">
    <citation type="submission" date="2025-09" db="UniProtKB">
        <authorList>
            <consortium name="Ensembl"/>
        </authorList>
    </citation>
    <scope>IDENTIFICATION</scope>
</reference>
<evidence type="ECO:0000313" key="2">
    <source>
        <dbReference type="Proteomes" id="UP000694414"/>
    </source>
</evidence>
<dbReference type="GeneTree" id="ENSGT00900000143497"/>
<reference evidence="1" key="1">
    <citation type="submission" date="2025-08" db="UniProtKB">
        <authorList>
            <consortium name="Ensembl"/>
        </authorList>
    </citation>
    <scope>IDENTIFICATION</scope>
</reference>
<name>A0A8C8ZR19_PROSS</name>
<keyword evidence="2" id="KW-1185">Reference proteome</keyword>
<proteinExistence type="predicted"/>
<dbReference type="AlphaFoldDB" id="A0A8C8ZR19"/>
<sequence length="164" mass="16475">MVIALGGWAVGASPTWLPEDRQVGLATGELCVGEHHDAVLGSLVETKHSLLHCPGTLTDGVHPGDHLVLAQVLAGLVVSFPGVKQQRALPLGAAGVRAGGALLTGLPKGPWLRALALPTDAVPAVAADLAVLGSARADVCRAVTVVPDVTCVALAFPAVTLTVA</sequence>
<dbReference type="Ensembl" id="ENSPSMT00000021938.1">
    <property type="protein sequence ID" value="ENSPSMP00000018936.1"/>
    <property type="gene ID" value="ENSPSMG00000013361.1"/>
</dbReference>
<evidence type="ECO:0000313" key="1">
    <source>
        <dbReference type="Ensembl" id="ENSPSMP00000018936.1"/>
    </source>
</evidence>
<organism evidence="1 2">
    <name type="scientific">Prolemur simus</name>
    <name type="common">Greater bamboo lemur</name>
    <name type="synonym">Hapalemur simus</name>
    <dbReference type="NCBI Taxonomy" id="1328070"/>
    <lineage>
        <taxon>Eukaryota</taxon>
        <taxon>Metazoa</taxon>
        <taxon>Chordata</taxon>
        <taxon>Craniata</taxon>
        <taxon>Vertebrata</taxon>
        <taxon>Euteleostomi</taxon>
        <taxon>Mammalia</taxon>
        <taxon>Eutheria</taxon>
        <taxon>Euarchontoglires</taxon>
        <taxon>Primates</taxon>
        <taxon>Strepsirrhini</taxon>
        <taxon>Lemuriformes</taxon>
        <taxon>Lemuridae</taxon>
        <taxon>Prolemur</taxon>
    </lineage>
</organism>
<dbReference type="Proteomes" id="UP000694414">
    <property type="component" value="Unplaced"/>
</dbReference>
<accession>A0A8C8ZR19</accession>